<keyword evidence="1 3" id="KW-0853">WD repeat</keyword>
<evidence type="ECO:0008006" key="7">
    <source>
        <dbReference type="Google" id="ProtNLM"/>
    </source>
</evidence>
<evidence type="ECO:0000313" key="6">
    <source>
        <dbReference type="Proteomes" id="UP000676194"/>
    </source>
</evidence>
<dbReference type="KEGG" id="tsph:KIH39_10925"/>
<reference evidence="5" key="1">
    <citation type="submission" date="2021-05" db="EMBL/GenBank/DDBJ databases">
        <title>Complete genome sequence of the cellulolytic planctomycete Telmatocola sphagniphila SP2T and characterization of the first cellulase from planctomycetes.</title>
        <authorList>
            <person name="Rakitin A.L."/>
            <person name="Beletsky A.V."/>
            <person name="Naumoff D.G."/>
            <person name="Kulichevskaya I.S."/>
            <person name="Mardanov A.V."/>
            <person name="Ravin N.V."/>
            <person name="Dedysh S.N."/>
        </authorList>
    </citation>
    <scope>NUCLEOTIDE SEQUENCE</scope>
    <source>
        <strain evidence="5">SP2T</strain>
    </source>
</reference>
<dbReference type="InterPro" id="IPR015943">
    <property type="entry name" value="WD40/YVTN_repeat-like_dom_sf"/>
</dbReference>
<keyword evidence="2" id="KW-0677">Repeat</keyword>
<feature type="repeat" description="WD" evidence="3">
    <location>
        <begin position="998"/>
        <end position="1039"/>
    </location>
</feature>
<proteinExistence type="predicted"/>
<dbReference type="Pfam" id="PF00400">
    <property type="entry name" value="WD40"/>
    <property type="match status" value="1"/>
</dbReference>
<sequence>MNWPLSQDYNEAIQNPASCFSDPDLKAGEVPAGPLGIPVPRSGNFADVYQLRGGDGSVWAIKCFTRKVTGLRERYAQIDEHLRKQNLPFTVGFQYQEEGIRVRNQWFPIVKMEWVEGFTLNEFVRDNLEKPHVLQALLGVWCRLSKRLRDSEIAHADLQHGNVLLVPGFTPAKLGLKLIDYDGMWIPSLAGKNSGEVGHANYQHPLRASNRIFGPDVDRFPHLVIATALRGTILGGEELWKAFDNGDNLLFRESDFLEPAKSPLLKKLASFKDPTLNALLANLVINARKPLDKAPWLDLILPEEKPAVLTPIQEKEASQTLGYSLQKKSTETTKALSTAVAKPVAAGDVGWNQAQAKPAPDSVPAFAALTAKPGEALQRKGSRLPLIVGGLVSIAMLVVSLIIFTNKKNAEDLSKKSDPAKDKTELVKNDKDEKEKSDSPKKKDEIAVAPPKETPPPKKDEVKTVPTQLVGVQFNPQPAPETTAKQVRVLTDGTLAVLDSASPPVIKILDLIKGGEPVSIKLPADQNFTAFAFSNDRTKLALADDKGEVSLIDPASGQNLRKINETSQPVAGLVFSNDDKWLFFGNRQTDEVEKVNCDTGMVTRNAILIPDKKFPKPKGIADVRAAREGDTVYIQMKTSVHTLNFNPKGGTWWAFASPVRSIAMSQNANLRFAMLDKPSNPESLLLSTESAEKVRLDSPPIDLHDCFMDPEGKFLGGLSEKTLLLYETARGKLLGKYEASEPLIWADVLDAKSIVAQKKSGGLLVLGMQKLLSDNLLAEQNYSREIKKLFSLPGEASWNCLDFTFDNSELYFGNNQGPNIQGYNLITRTKIADWSAGKVFCLRTSANGQILAQTSPSVAKLWDANGENMELLSFPAEVCAVVRPAGRGHVIGGAIDGKIHYVVPDSNGRTGSFPHHGPIKIRAIDITPSGNILASVCDNGEIIVGTYPQSTVRIGLGETQGITFKIALSPDAGTVLSYGLDNTVQIWDTFTRGRKFKLEAHTEPVIDARFTPDGQYIVTVAKDNTLRLWNANNGTELQKISLPASPNGLTISKDSRLLATALGEGKSAQIILWSLPSPAQAIFTSKIAIPSRDPANPGDPGMNNANRMTAGLGRVFTTGVEPDSIRNIGYTGDGKKFVLVRRNGSVVIYDAETMKLLDTMEVDKECTAAALIGDLMFIANADNHLKYFDLGTQKLVKEFEPTKTTIRGIYPYSDQRTILCRDDAGFFSLIYGTAGNKPRHYATPINYAGPDPSRISLAPTTRRAYGIDGNHLISWAADDGSARKVVAEFDGIIQSFAISPQGTRITGVTANSISTSDANGKLVAKILMRLGGLPADPPHGLQFIDGGRKIVGASYKGGVRVWDIAKGTLLQSLPGEFFSYEMSAVSPDGKLFAMISGLKLGGDNTMNVRNQLSIWRLVDDKKK</sequence>
<dbReference type="SUPFAM" id="SSF82171">
    <property type="entry name" value="DPP6 N-terminal domain-like"/>
    <property type="match status" value="2"/>
</dbReference>
<dbReference type="Proteomes" id="UP000676194">
    <property type="component" value="Chromosome"/>
</dbReference>
<dbReference type="PANTHER" id="PTHR19848:SF8">
    <property type="entry name" value="F-BOX AND WD REPEAT DOMAIN CONTAINING 7"/>
    <property type="match status" value="1"/>
</dbReference>
<evidence type="ECO:0000256" key="1">
    <source>
        <dbReference type="ARBA" id="ARBA00022574"/>
    </source>
</evidence>
<protein>
    <recommendedName>
        <fullName evidence="7">Protein kinase domain-containing protein</fullName>
    </recommendedName>
</protein>
<feature type="repeat" description="WD" evidence="3">
    <location>
        <begin position="966"/>
        <end position="988"/>
    </location>
</feature>
<organism evidence="5 6">
    <name type="scientific">Telmatocola sphagniphila</name>
    <dbReference type="NCBI Taxonomy" id="1123043"/>
    <lineage>
        <taxon>Bacteria</taxon>
        <taxon>Pseudomonadati</taxon>
        <taxon>Planctomycetota</taxon>
        <taxon>Planctomycetia</taxon>
        <taxon>Gemmatales</taxon>
        <taxon>Gemmataceae</taxon>
    </lineage>
</organism>
<dbReference type="PANTHER" id="PTHR19848">
    <property type="entry name" value="WD40 REPEAT PROTEIN"/>
    <property type="match status" value="1"/>
</dbReference>
<dbReference type="InterPro" id="IPR019775">
    <property type="entry name" value="WD40_repeat_CS"/>
</dbReference>
<dbReference type="Gene3D" id="1.10.510.10">
    <property type="entry name" value="Transferase(Phosphotransferase) domain 1"/>
    <property type="match status" value="1"/>
</dbReference>
<gene>
    <name evidence="5" type="ORF">KIH39_10925</name>
</gene>
<keyword evidence="6" id="KW-1185">Reference proteome</keyword>
<dbReference type="PROSITE" id="PS50082">
    <property type="entry name" value="WD_REPEATS_2"/>
    <property type="match status" value="2"/>
</dbReference>
<feature type="compositionally biased region" description="Basic and acidic residues" evidence="4">
    <location>
        <begin position="411"/>
        <end position="446"/>
    </location>
</feature>
<evidence type="ECO:0000256" key="2">
    <source>
        <dbReference type="ARBA" id="ARBA00022737"/>
    </source>
</evidence>
<evidence type="ECO:0000256" key="3">
    <source>
        <dbReference type="PROSITE-ProRule" id="PRU00221"/>
    </source>
</evidence>
<dbReference type="EMBL" id="CP074694">
    <property type="protein sequence ID" value="QVL34389.1"/>
    <property type="molecule type" value="Genomic_DNA"/>
</dbReference>
<dbReference type="SMART" id="SM00320">
    <property type="entry name" value="WD40"/>
    <property type="match status" value="9"/>
</dbReference>
<dbReference type="InterPro" id="IPR001680">
    <property type="entry name" value="WD40_rpt"/>
</dbReference>
<dbReference type="SUPFAM" id="SSF56112">
    <property type="entry name" value="Protein kinase-like (PK-like)"/>
    <property type="match status" value="1"/>
</dbReference>
<dbReference type="Gene3D" id="2.130.10.10">
    <property type="entry name" value="YVTN repeat-like/Quinoprotein amine dehydrogenase"/>
    <property type="match status" value="5"/>
</dbReference>
<evidence type="ECO:0000313" key="5">
    <source>
        <dbReference type="EMBL" id="QVL34389.1"/>
    </source>
</evidence>
<accession>A0A8E6BAQ5</accession>
<dbReference type="InterPro" id="IPR011009">
    <property type="entry name" value="Kinase-like_dom_sf"/>
</dbReference>
<feature type="region of interest" description="Disordered" evidence="4">
    <location>
        <begin position="411"/>
        <end position="463"/>
    </location>
</feature>
<dbReference type="RefSeq" id="WP_213499359.1">
    <property type="nucleotide sequence ID" value="NZ_CP074694.1"/>
</dbReference>
<dbReference type="PROSITE" id="PS50294">
    <property type="entry name" value="WD_REPEATS_REGION"/>
    <property type="match status" value="1"/>
</dbReference>
<name>A0A8E6BAQ5_9BACT</name>
<dbReference type="PROSITE" id="PS00678">
    <property type="entry name" value="WD_REPEATS_1"/>
    <property type="match status" value="1"/>
</dbReference>
<evidence type="ECO:0000256" key="4">
    <source>
        <dbReference type="SAM" id="MobiDB-lite"/>
    </source>
</evidence>